<dbReference type="Gene3D" id="1.10.1410.30">
    <property type="entry name" value="CCA tRNA nucleotidyltransferase, domain 2"/>
    <property type="match status" value="1"/>
</dbReference>
<dbReference type="GO" id="GO:0005524">
    <property type="term" value="F:ATP binding"/>
    <property type="evidence" value="ECO:0007669"/>
    <property type="project" value="UniProtKB-UniRule"/>
</dbReference>
<dbReference type="InterPro" id="IPR006116">
    <property type="entry name" value="NT_2-5OAS_ClassI-CCAase"/>
</dbReference>
<dbReference type="AlphaFoldDB" id="A0ABD5PCM3"/>
<dbReference type="Gene3D" id="3.30.460.10">
    <property type="entry name" value="Beta Polymerase, domain 2"/>
    <property type="match status" value="1"/>
</dbReference>
<dbReference type="PANTHER" id="PTHR39643:SF1">
    <property type="entry name" value="CCA-ADDING ENZYME"/>
    <property type="match status" value="1"/>
</dbReference>
<evidence type="ECO:0000256" key="8">
    <source>
        <dbReference type="ARBA" id="ARBA00022842"/>
    </source>
</evidence>
<evidence type="ECO:0000259" key="14">
    <source>
        <dbReference type="Pfam" id="PF21133"/>
    </source>
</evidence>
<feature type="binding site" evidence="10">
    <location>
        <position position="190"/>
    </location>
    <ligand>
        <name>ATP</name>
        <dbReference type="ChEBI" id="CHEBI:30616"/>
    </ligand>
</feature>
<name>A0ABD5PCM3_9EURY</name>
<dbReference type="InterPro" id="IPR011068">
    <property type="entry name" value="NuclTrfase_I-like_C"/>
</dbReference>
<evidence type="ECO:0000256" key="1">
    <source>
        <dbReference type="ARBA" id="ARBA00022679"/>
    </source>
</evidence>
<comment type="miscellaneous">
    <text evidence="10">A single active site specifically recognizes both ATP and CTP and is responsible for their addition.</text>
</comment>
<feature type="region of interest" description="Disordered" evidence="11">
    <location>
        <begin position="1"/>
        <end position="24"/>
    </location>
</feature>
<feature type="domain" description="Polymerase nucleotidyl transferase" evidence="12">
    <location>
        <begin position="67"/>
        <end position="161"/>
    </location>
</feature>
<feature type="binding site" evidence="10">
    <location>
        <position position="161"/>
    </location>
    <ligand>
        <name>ATP</name>
        <dbReference type="ChEBI" id="CHEBI:30616"/>
    </ligand>
</feature>
<feature type="compositionally biased region" description="Acidic residues" evidence="11">
    <location>
        <begin position="1"/>
        <end position="20"/>
    </location>
</feature>
<evidence type="ECO:0000313" key="15">
    <source>
        <dbReference type="EMBL" id="MFC4358407.1"/>
    </source>
</evidence>
<dbReference type="InterPro" id="IPR015329">
    <property type="entry name" value="tRNA_NucTransf2"/>
</dbReference>
<dbReference type="Gene3D" id="3.30.70.1550">
    <property type="entry name" value="Archaeal tRNA CCA-adding enzyme catalytic domain"/>
    <property type="match status" value="1"/>
</dbReference>
<evidence type="ECO:0000256" key="3">
    <source>
        <dbReference type="ARBA" id="ARBA00022695"/>
    </source>
</evidence>
<dbReference type="GO" id="GO:0000287">
    <property type="term" value="F:magnesium ion binding"/>
    <property type="evidence" value="ECO:0007669"/>
    <property type="project" value="UniProtKB-UniRule"/>
</dbReference>
<dbReference type="GO" id="GO:0042245">
    <property type="term" value="P:RNA repair"/>
    <property type="evidence" value="ECO:0007669"/>
    <property type="project" value="UniProtKB-KW"/>
</dbReference>
<evidence type="ECO:0000256" key="10">
    <source>
        <dbReference type="HAMAP-Rule" id="MF_01264"/>
    </source>
</evidence>
<evidence type="ECO:0000313" key="16">
    <source>
        <dbReference type="Proteomes" id="UP001595921"/>
    </source>
</evidence>
<dbReference type="Pfam" id="PF09249">
    <property type="entry name" value="tRNA_NucTransf2"/>
    <property type="match status" value="1"/>
</dbReference>
<reference evidence="15 16" key="1">
    <citation type="journal article" date="2019" name="Int. J. Syst. Evol. Microbiol.">
        <title>The Global Catalogue of Microorganisms (GCM) 10K type strain sequencing project: providing services to taxonomists for standard genome sequencing and annotation.</title>
        <authorList>
            <consortium name="The Broad Institute Genomics Platform"/>
            <consortium name="The Broad Institute Genome Sequencing Center for Infectious Disease"/>
            <person name="Wu L."/>
            <person name="Ma J."/>
        </authorList>
    </citation>
    <scope>NUCLEOTIDE SEQUENCE [LARGE SCALE GENOMIC DNA]</scope>
    <source>
        <strain evidence="15 16">CGMCC 1.12553</strain>
    </source>
</reference>
<dbReference type="Gene3D" id="3.30.70.590">
    <property type="entry name" value="Poly(A) polymerase predicted RNA binding domain"/>
    <property type="match status" value="1"/>
</dbReference>
<comment type="catalytic activity">
    <reaction evidence="10">
        <text>a tRNA precursor + 2 CTP + ATP = a tRNA with a 3' CCA end + 3 diphosphate</text>
        <dbReference type="Rhea" id="RHEA:14433"/>
        <dbReference type="Rhea" id="RHEA-COMP:10465"/>
        <dbReference type="Rhea" id="RHEA-COMP:10468"/>
        <dbReference type="ChEBI" id="CHEBI:30616"/>
        <dbReference type="ChEBI" id="CHEBI:33019"/>
        <dbReference type="ChEBI" id="CHEBI:37563"/>
        <dbReference type="ChEBI" id="CHEBI:74896"/>
        <dbReference type="ChEBI" id="CHEBI:83071"/>
        <dbReference type="EC" id="2.7.7.72"/>
    </reaction>
</comment>
<keyword evidence="8 10" id="KW-0460">Magnesium</keyword>
<keyword evidence="7 10" id="KW-0067">ATP-binding</keyword>
<comment type="subunit">
    <text evidence="10">Homodimer.</text>
</comment>
<feature type="binding site" evidence="10">
    <location>
        <position position="78"/>
    </location>
    <ligand>
        <name>CTP</name>
        <dbReference type="ChEBI" id="CHEBI:37563"/>
    </ligand>
</feature>
<dbReference type="SUPFAM" id="SSF81631">
    <property type="entry name" value="PAP/OAS1 substrate-binding domain"/>
    <property type="match status" value="1"/>
</dbReference>
<dbReference type="RefSeq" id="WP_267623874.1">
    <property type="nucleotide sequence ID" value="NZ_JAODIW010000008.1"/>
</dbReference>
<evidence type="ECO:0000256" key="4">
    <source>
        <dbReference type="ARBA" id="ARBA00022723"/>
    </source>
</evidence>
<comment type="similarity">
    <text evidence="10">Belongs to the tRNA nucleotidyltransferase/poly(A) polymerase family. Archaeal CCA-adding enzyme subfamily.</text>
</comment>
<organism evidence="15 16">
    <name type="scientific">Halobium salinum</name>
    <dbReference type="NCBI Taxonomy" id="1364940"/>
    <lineage>
        <taxon>Archaea</taxon>
        <taxon>Methanobacteriati</taxon>
        <taxon>Methanobacteriota</taxon>
        <taxon>Stenosarchaea group</taxon>
        <taxon>Halobacteria</taxon>
        <taxon>Halobacteriales</taxon>
        <taxon>Haloferacaceae</taxon>
        <taxon>Halobium</taxon>
    </lineage>
</organism>
<feature type="binding site" evidence="10">
    <location>
        <position position="87"/>
    </location>
    <ligand>
        <name>Mg(2+)</name>
        <dbReference type="ChEBI" id="CHEBI:18420"/>
    </ligand>
</feature>
<dbReference type="InterPro" id="IPR043519">
    <property type="entry name" value="NT_sf"/>
</dbReference>
<dbReference type="Proteomes" id="UP001595921">
    <property type="component" value="Unassembled WGS sequence"/>
</dbReference>
<feature type="binding site" evidence="10">
    <location>
        <position position="89"/>
    </location>
    <ligand>
        <name>Mg(2+)</name>
        <dbReference type="ChEBI" id="CHEBI:18420"/>
    </ligand>
</feature>
<keyword evidence="3 10" id="KW-0548">Nucleotidyltransferase</keyword>
<feature type="binding site" evidence="10">
    <location>
        <position position="75"/>
    </location>
    <ligand>
        <name>CTP</name>
        <dbReference type="ChEBI" id="CHEBI:37563"/>
    </ligand>
</feature>
<keyword evidence="1 10" id="KW-0808">Transferase</keyword>
<keyword evidence="16" id="KW-1185">Reference proteome</keyword>
<evidence type="ECO:0000256" key="6">
    <source>
        <dbReference type="ARBA" id="ARBA00022800"/>
    </source>
</evidence>
<feature type="binding site" evidence="10">
    <location>
        <position position="181"/>
    </location>
    <ligand>
        <name>CTP</name>
        <dbReference type="ChEBI" id="CHEBI:37563"/>
    </ligand>
</feature>
<evidence type="ECO:0000256" key="2">
    <source>
        <dbReference type="ARBA" id="ARBA00022694"/>
    </source>
</evidence>
<dbReference type="Pfam" id="PF01909">
    <property type="entry name" value="NTP_transf_2"/>
    <property type="match status" value="1"/>
</dbReference>
<proteinExistence type="inferred from homology"/>
<comment type="function">
    <text evidence="10">Catalyzes the addition and repair of the essential 3'-terminal CCA sequence in tRNAs without using a nucleic acid template. Adds these three nucleotides in the order of C, C, and A to the tRNA nucleotide-73, using CTP and ATP as substrates and producing inorganic pyrophosphate. tRNA 3'-terminal CCA addition is required both for tRNA processing and repair. Also involved in tRNA surveillance by mediating tandem CCA addition to generate a CCACCA at the 3' terminus of unstable tRNAs. While stable tRNAs receive only 3'-terminal CCA, unstable tRNAs are marked with CCACCA and rapidly degraded.</text>
</comment>
<evidence type="ECO:0000256" key="11">
    <source>
        <dbReference type="SAM" id="MobiDB-lite"/>
    </source>
</evidence>
<dbReference type="HAMAP" id="MF_01264">
    <property type="entry name" value="CCA_arch"/>
    <property type="match status" value="1"/>
</dbReference>
<dbReference type="InterPro" id="IPR048833">
    <property type="entry name" value="CAA_C"/>
</dbReference>
<feature type="domain" description="CCA-adding enzyme C-terminal" evidence="14">
    <location>
        <begin position="306"/>
        <end position="462"/>
    </location>
</feature>
<feature type="binding site" evidence="10">
    <location>
        <position position="138"/>
    </location>
    <ligand>
        <name>Mg(2+)</name>
        <dbReference type="ChEBI" id="CHEBI:18420"/>
    </ligand>
</feature>
<dbReference type="PIRSF" id="PIRSF005335">
    <property type="entry name" value="CCA_arch"/>
    <property type="match status" value="1"/>
</dbReference>
<dbReference type="EMBL" id="JBHSDS010000006">
    <property type="protein sequence ID" value="MFC4358407.1"/>
    <property type="molecule type" value="Genomic_DNA"/>
</dbReference>
<dbReference type="GO" id="GO:0004810">
    <property type="term" value="F:CCA tRNA nucleotidyltransferase activity"/>
    <property type="evidence" value="ECO:0007669"/>
    <property type="project" value="UniProtKB-UniRule"/>
</dbReference>
<keyword evidence="5 10" id="KW-0547">Nucleotide-binding</keyword>
<feature type="binding site" evidence="10">
    <location>
        <position position="161"/>
    </location>
    <ligand>
        <name>CTP</name>
        <dbReference type="ChEBI" id="CHEBI:37563"/>
    </ligand>
</feature>
<gene>
    <name evidence="10 15" type="primary">cca</name>
    <name evidence="15" type="ORF">ACFO0N_10670</name>
</gene>
<keyword evidence="9 10" id="KW-0694">RNA-binding</keyword>
<keyword evidence="2 10" id="KW-0819">tRNA processing</keyword>
<dbReference type="SUPFAM" id="SSF55003">
    <property type="entry name" value="PAP/Archaeal CCA-adding enzyme, C-terminal domain"/>
    <property type="match status" value="1"/>
</dbReference>
<evidence type="ECO:0000256" key="5">
    <source>
        <dbReference type="ARBA" id="ARBA00022741"/>
    </source>
</evidence>
<comment type="caution">
    <text evidence="15">The sequence shown here is derived from an EMBL/GenBank/DDBJ whole genome shotgun (WGS) entry which is preliminary data.</text>
</comment>
<dbReference type="Pfam" id="PF21133">
    <property type="entry name" value="CAA_C"/>
    <property type="match status" value="1"/>
</dbReference>
<dbReference type="InterPro" id="IPR002934">
    <property type="entry name" value="Polymerase_NTP_transf_dom"/>
</dbReference>
<dbReference type="CDD" id="cd05400">
    <property type="entry name" value="NT_2-5OAS_ClassI-CCAase"/>
    <property type="match status" value="1"/>
</dbReference>
<evidence type="ECO:0000256" key="9">
    <source>
        <dbReference type="ARBA" id="ARBA00022884"/>
    </source>
</evidence>
<feature type="binding site" evidence="10">
    <location>
        <position position="190"/>
    </location>
    <ligand>
        <name>CTP</name>
        <dbReference type="ChEBI" id="CHEBI:37563"/>
    </ligand>
</feature>
<keyword evidence="4 10" id="KW-0479">Metal-binding</keyword>
<dbReference type="InterPro" id="IPR008229">
    <property type="entry name" value="CCA-adding_arc"/>
</dbReference>
<comment type="catalytic activity">
    <reaction evidence="10">
        <text>a tRNA with a 3' CCA end + 2 CTP + ATP = a tRNA with a 3' CCACCA end + 3 diphosphate</text>
        <dbReference type="Rhea" id="RHEA:76235"/>
        <dbReference type="Rhea" id="RHEA-COMP:10468"/>
        <dbReference type="Rhea" id="RHEA-COMP:18655"/>
        <dbReference type="ChEBI" id="CHEBI:30616"/>
        <dbReference type="ChEBI" id="CHEBI:33019"/>
        <dbReference type="ChEBI" id="CHEBI:37563"/>
        <dbReference type="ChEBI" id="CHEBI:83071"/>
        <dbReference type="ChEBI" id="CHEBI:195187"/>
    </reaction>
</comment>
<keyword evidence="6 10" id="KW-0692">RNA repair</keyword>
<dbReference type="GO" id="GO:0000049">
    <property type="term" value="F:tRNA binding"/>
    <property type="evidence" value="ECO:0007669"/>
    <property type="project" value="UniProtKB-UniRule"/>
</dbReference>
<dbReference type="GO" id="GO:0001680">
    <property type="term" value="P:tRNA 3'-terminal CCA addition"/>
    <property type="evidence" value="ECO:0007669"/>
    <property type="project" value="UniProtKB-UniRule"/>
</dbReference>
<dbReference type="SUPFAM" id="SSF81301">
    <property type="entry name" value="Nucleotidyltransferase"/>
    <property type="match status" value="1"/>
</dbReference>
<dbReference type="NCBIfam" id="TIGR03671">
    <property type="entry name" value="cca_archaeal"/>
    <property type="match status" value="1"/>
</dbReference>
<feature type="domain" description="tRNA nucleotidyltransferase substrate binding" evidence="13">
    <location>
        <begin position="176"/>
        <end position="285"/>
    </location>
</feature>
<dbReference type="InterPro" id="IPR042090">
    <property type="entry name" value="CCA_tRNA_nucleotrans_2"/>
</dbReference>
<accession>A0ABD5PCM3</accession>
<dbReference type="PANTHER" id="PTHR39643">
    <property type="entry name" value="CCA-ADDING ENZYME"/>
    <property type="match status" value="1"/>
</dbReference>
<evidence type="ECO:0000259" key="12">
    <source>
        <dbReference type="Pfam" id="PF01909"/>
    </source>
</evidence>
<evidence type="ECO:0000256" key="7">
    <source>
        <dbReference type="ARBA" id="ARBA00022840"/>
    </source>
</evidence>
<feature type="binding site" evidence="10">
    <location>
        <position position="75"/>
    </location>
    <ligand>
        <name>ATP</name>
        <dbReference type="ChEBI" id="CHEBI:30616"/>
    </ligand>
</feature>
<evidence type="ECO:0000259" key="13">
    <source>
        <dbReference type="Pfam" id="PF09249"/>
    </source>
</evidence>
<protein>
    <recommendedName>
        <fullName evidence="10">CCA-adding enzyme</fullName>
        <ecNumber evidence="10">2.7.7.72</ecNumber>
    </recommendedName>
    <alternativeName>
        <fullName evidence="10">CCA tRNA nucleotidyltransferase</fullName>
    </alternativeName>
    <alternativeName>
        <fullName evidence="10">tRNA CCA-pyrophosphorylase</fullName>
    </alternativeName>
    <alternativeName>
        <fullName evidence="10">tRNA adenylyl-/cytidylyl- transferase</fullName>
    </alternativeName>
    <alternativeName>
        <fullName evidence="10">tRNA nucleotidyltransferase</fullName>
    </alternativeName>
    <alternativeName>
        <fullName evidence="10">tRNA-NT</fullName>
    </alternativeName>
</protein>
<dbReference type="EC" id="2.7.7.72" evidence="10"/>
<feature type="binding site" evidence="10">
    <location>
        <position position="78"/>
    </location>
    <ligand>
        <name>ATP</name>
        <dbReference type="ChEBI" id="CHEBI:30616"/>
    </ligand>
</feature>
<feature type="binding site" evidence="10">
    <location>
        <position position="181"/>
    </location>
    <ligand>
        <name>ATP</name>
        <dbReference type="ChEBI" id="CHEBI:30616"/>
    </ligand>
</feature>
<comment type="cofactor">
    <cofactor evidence="10">
        <name>Mg(2+)</name>
        <dbReference type="ChEBI" id="CHEBI:18420"/>
    </cofactor>
</comment>
<sequence length="491" mass="53835">MTEDDAGDDADTGTDAGAEDDLSRVVAGVRDRVTPDVEEATRLAEAADDLVARVEAALADLPVDVEDVDTVQVGSTARGTWLAGDRDIDLFVRFPGELPRDDLESYGLQVGRAVLPDGREEFAEHPYVTGAYDGFDVDLVPCYDVPDATGIRSAVDRTPFHNAYLAARLDEDLAGDVRVFKRFLKAIGAYGSDLRTEGFSGYLAELLVFEHGGFVPLLEAAADWHPPVRFDPEDHGRAAFDHPLVVIDPTDPERNVAAVCSAENVARLQHYARDLLADPREGLFFRDESGPEHLDADAVREHVRRRETTPVAVVFDTPDVVEDQLYPQLRKSLDGIQSELTRRGFGSIRAETFAAETTDELGRQAFGRAVLLVELEVAKLPAVERHEGPPVHVDEHARGFYEAYADDPDVYGPFLDGDRYVVEREREFTSAVGFVESDSLFDVALGVHVAESLNEGYEVLAGEEVAELAEHDGVDGEAFGVELARYLDPEP</sequence>